<organism evidence="13 14">
    <name type="scientific">Bacillus toyonensis</name>
    <dbReference type="NCBI Taxonomy" id="155322"/>
    <lineage>
        <taxon>Bacteria</taxon>
        <taxon>Bacillati</taxon>
        <taxon>Bacillota</taxon>
        <taxon>Bacilli</taxon>
        <taxon>Bacillales</taxon>
        <taxon>Bacillaceae</taxon>
        <taxon>Bacillus</taxon>
        <taxon>Bacillus cereus group</taxon>
    </lineage>
</organism>
<evidence type="ECO:0000256" key="5">
    <source>
        <dbReference type="ARBA" id="ARBA00022670"/>
    </source>
</evidence>
<dbReference type="PROSITE" id="PS00138">
    <property type="entry name" value="SUBTILASE_SER"/>
    <property type="match status" value="1"/>
</dbReference>
<comment type="cofactor">
    <cofactor evidence="1">
        <name>Ca(2+)</name>
        <dbReference type="ChEBI" id="CHEBI:29108"/>
    </cofactor>
</comment>
<feature type="domain" description="Peptidase S8/S53" evidence="11">
    <location>
        <begin position="58"/>
        <end position="286"/>
    </location>
</feature>
<sequence>GTVQEKMKAYKNNPDVEYAEPNYYFHAFWTPNDPYFGSQYGLQKIKASQAWDSERSDAGVKVAIVDTGVQGSHPDLASKVIYGHDYVDNDEQSDDGNGHGTHCAGIAGALTDNDEGIAGVAPQSSIYAVRVLDSQGSGTLASVAQGIREAADAGAKVISLSLGATSGGTALQQAVQYAWTKGAVIVAAAGNAGNTKPNYPAYYPEVIAVASTDQSDRKSYFSTYGSWVDVAAPGSSIYSTYIGDSYETLSGTSMATPHVAGVAALLANQGFTNTEIRQIIEMTADKISGTGRYWTNGRINADKAVQYGAQLKEKRAS</sequence>
<dbReference type="PANTHER" id="PTHR43806">
    <property type="entry name" value="PEPTIDASE S8"/>
    <property type="match status" value="1"/>
</dbReference>
<comment type="similarity">
    <text evidence="3 9 10">Belongs to the peptidase S8 family.</text>
</comment>
<evidence type="ECO:0000256" key="1">
    <source>
        <dbReference type="ARBA" id="ARBA00001913"/>
    </source>
</evidence>
<gene>
    <name evidence="13" type="ORF">CON73_33240</name>
</gene>
<evidence type="ECO:0000259" key="11">
    <source>
        <dbReference type="Pfam" id="PF00082"/>
    </source>
</evidence>
<dbReference type="RefSeq" id="WP_098072043.1">
    <property type="nucleotide sequence ID" value="NZ_JBALMW010000455.1"/>
</dbReference>
<dbReference type="Pfam" id="PF00082">
    <property type="entry name" value="Peptidase_S8"/>
    <property type="match status" value="1"/>
</dbReference>
<dbReference type="GO" id="GO:0005576">
    <property type="term" value="C:extracellular region"/>
    <property type="evidence" value="ECO:0007669"/>
    <property type="project" value="UniProtKB-SubCell"/>
</dbReference>
<evidence type="ECO:0000256" key="9">
    <source>
        <dbReference type="PROSITE-ProRule" id="PRU01240"/>
    </source>
</evidence>
<keyword evidence="8" id="KW-0106">Calcium</keyword>
<dbReference type="PANTHER" id="PTHR43806:SF11">
    <property type="entry name" value="CEREVISIN-RELATED"/>
    <property type="match status" value="1"/>
</dbReference>
<dbReference type="EMBL" id="NVOI01000313">
    <property type="protein sequence ID" value="PGG75166.1"/>
    <property type="molecule type" value="Genomic_DNA"/>
</dbReference>
<dbReference type="PROSITE" id="PS00137">
    <property type="entry name" value="SUBTILASE_HIS"/>
    <property type="match status" value="1"/>
</dbReference>
<keyword evidence="7 9" id="KW-0720">Serine protease</keyword>
<dbReference type="InterPro" id="IPR034084">
    <property type="entry name" value="Thermitase-like_dom"/>
</dbReference>
<comment type="caution">
    <text evidence="13">The sequence shown here is derived from an EMBL/GenBank/DDBJ whole genome shotgun (WGS) entry which is preliminary data.</text>
</comment>
<keyword evidence="5 9" id="KW-0645">Protease</keyword>
<dbReference type="InterPro" id="IPR015500">
    <property type="entry name" value="Peptidase_S8_subtilisin-rel"/>
</dbReference>
<comment type="subcellular location">
    <subcellularLocation>
        <location evidence="2">Secreted</location>
    </subcellularLocation>
</comment>
<dbReference type="GO" id="GO:0006508">
    <property type="term" value="P:proteolysis"/>
    <property type="evidence" value="ECO:0007669"/>
    <property type="project" value="UniProtKB-KW"/>
</dbReference>
<evidence type="ECO:0000256" key="3">
    <source>
        <dbReference type="ARBA" id="ARBA00011073"/>
    </source>
</evidence>
<dbReference type="InterPro" id="IPR023828">
    <property type="entry name" value="Peptidase_S8_Ser-AS"/>
</dbReference>
<dbReference type="GO" id="GO:0004252">
    <property type="term" value="F:serine-type endopeptidase activity"/>
    <property type="evidence" value="ECO:0007669"/>
    <property type="project" value="UniProtKB-UniRule"/>
</dbReference>
<dbReference type="PROSITE" id="PS00136">
    <property type="entry name" value="SUBTILASE_ASP"/>
    <property type="match status" value="1"/>
</dbReference>
<dbReference type="InterPro" id="IPR022398">
    <property type="entry name" value="Peptidase_S8_His-AS"/>
</dbReference>
<evidence type="ECO:0000256" key="2">
    <source>
        <dbReference type="ARBA" id="ARBA00004613"/>
    </source>
</evidence>
<dbReference type="FunFam" id="3.40.50.200:FF:000017">
    <property type="entry name" value="Intracellular serine protease"/>
    <property type="match status" value="1"/>
</dbReference>
<proteinExistence type="inferred from homology"/>
<evidence type="ECO:0000313" key="13">
    <source>
        <dbReference type="EMBL" id="PGG75166.1"/>
    </source>
</evidence>
<dbReference type="InterPro" id="IPR036852">
    <property type="entry name" value="Peptidase_S8/S53_dom_sf"/>
</dbReference>
<evidence type="ECO:0000256" key="10">
    <source>
        <dbReference type="RuleBase" id="RU003355"/>
    </source>
</evidence>
<keyword evidence="6 9" id="KW-0378">Hydrolase</keyword>
<keyword evidence="4" id="KW-0964">Secreted</keyword>
<dbReference type="Gene3D" id="3.40.50.200">
    <property type="entry name" value="Peptidase S8/S53 domain"/>
    <property type="match status" value="1"/>
</dbReference>
<feature type="non-terminal residue" evidence="13">
    <location>
        <position position="1"/>
    </location>
</feature>
<evidence type="ECO:0000313" key="14">
    <source>
        <dbReference type="Proteomes" id="UP000225320"/>
    </source>
</evidence>
<dbReference type="InterPro" id="IPR000209">
    <property type="entry name" value="Peptidase_S8/S53_dom"/>
</dbReference>
<dbReference type="InterPro" id="IPR050131">
    <property type="entry name" value="Peptidase_S8_subtilisin-like"/>
</dbReference>
<dbReference type="PRINTS" id="PR00723">
    <property type="entry name" value="SUBTILISIN"/>
</dbReference>
<evidence type="ECO:0000256" key="8">
    <source>
        <dbReference type="ARBA" id="ARBA00022837"/>
    </source>
</evidence>
<feature type="active site" description="Charge relay system" evidence="9">
    <location>
        <position position="253"/>
    </location>
</feature>
<dbReference type="CDD" id="cd07484">
    <property type="entry name" value="Peptidases_S8_Thermitase_like"/>
    <property type="match status" value="1"/>
</dbReference>
<feature type="active site" description="Charge relay system" evidence="9">
    <location>
        <position position="99"/>
    </location>
</feature>
<feature type="active site" description="Charge relay system" evidence="9">
    <location>
        <position position="66"/>
    </location>
</feature>
<dbReference type="Pfam" id="PF22148">
    <property type="entry name" value="Fervidolysin_NPro-like"/>
    <property type="match status" value="1"/>
</dbReference>
<protein>
    <submittedName>
        <fullName evidence="13">Alkaline serine protease</fullName>
    </submittedName>
</protein>
<dbReference type="Proteomes" id="UP000225320">
    <property type="component" value="Unassembled WGS sequence"/>
</dbReference>
<dbReference type="InterPro" id="IPR054399">
    <property type="entry name" value="Fervidolysin-like_N_prodom"/>
</dbReference>
<dbReference type="PROSITE" id="PS51892">
    <property type="entry name" value="SUBTILASE"/>
    <property type="match status" value="1"/>
</dbReference>
<evidence type="ECO:0000256" key="4">
    <source>
        <dbReference type="ARBA" id="ARBA00022525"/>
    </source>
</evidence>
<dbReference type="AlphaFoldDB" id="A0A2B5B2Y3"/>
<dbReference type="SUPFAM" id="SSF52743">
    <property type="entry name" value="Subtilisin-like"/>
    <property type="match status" value="1"/>
</dbReference>
<feature type="domain" description="Fervidolysin-like N-terminal prodomain" evidence="12">
    <location>
        <begin position="1"/>
        <end position="22"/>
    </location>
</feature>
<evidence type="ECO:0000256" key="6">
    <source>
        <dbReference type="ARBA" id="ARBA00022801"/>
    </source>
</evidence>
<name>A0A2B5B2Y3_9BACI</name>
<dbReference type="InterPro" id="IPR023827">
    <property type="entry name" value="Peptidase_S8_Asp-AS"/>
</dbReference>
<evidence type="ECO:0000259" key="12">
    <source>
        <dbReference type="Pfam" id="PF22148"/>
    </source>
</evidence>
<evidence type="ECO:0000256" key="7">
    <source>
        <dbReference type="ARBA" id="ARBA00022825"/>
    </source>
</evidence>
<reference evidence="13 14" key="1">
    <citation type="submission" date="2017-09" db="EMBL/GenBank/DDBJ databases">
        <title>Large-scale bioinformatics analysis of Bacillus genomes uncovers conserved roles of natural products in bacterial physiology.</title>
        <authorList>
            <consortium name="Agbiome Team Llc"/>
            <person name="Bleich R.M."/>
            <person name="Grubbs K.J."/>
            <person name="Santa Maria K.C."/>
            <person name="Allen S.E."/>
            <person name="Farag S."/>
            <person name="Shank E.A."/>
            <person name="Bowers A."/>
        </authorList>
    </citation>
    <scope>NUCLEOTIDE SEQUENCE [LARGE SCALE GENOMIC DNA]</scope>
    <source>
        <strain evidence="13 14">AFS094862</strain>
    </source>
</reference>
<accession>A0A2B5B2Y3</accession>